<proteinExistence type="predicted"/>
<keyword evidence="3" id="KW-1185">Reference proteome</keyword>
<feature type="compositionally biased region" description="Basic and acidic residues" evidence="1">
    <location>
        <begin position="381"/>
        <end position="401"/>
    </location>
</feature>
<protein>
    <submittedName>
        <fullName evidence="2">Uncharacterized protein</fullName>
    </submittedName>
</protein>
<dbReference type="EMBL" id="CP144098">
    <property type="protein sequence ID" value="WWC85765.1"/>
    <property type="molecule type" value="Genomic_DNA"/>
</dbReference>
<dbReference type="Proteomes" id="UP001355207">
    <property type="component" value="Chromosome 1"/>
</dbReference>
<name>A0AAX4JK62_9TREE</name>
<gene>
    <name evidence="2" type="ORF">L201_000631</name>
</gene>
<feature type="region of interest" description="Disordered" evidence="1">
    <location>
        <begin position="356"/>
        <end position="401"/>
    </location>
</feature>
<feature type="compositionally biased region" description="Polar residues" evidence="1">
    <location>
        <begin position="295"/>
        <end position="307"/>
    </location>
</feature>
<sequence length="401" mass="44146">MSFQKLRDQQNSSVITPTPGIIEPNAQQIIYTRICDIVNLHPKDRYSDEVRDLLDIPAALEGLPSSPLKNVPVFFILTEKPDEKKFTIKKYKVEFHVRAIKEGDHRTVQGIKEKLQAEEWVSWNEIGHYHLKKFCQSLGAIVSILGPKTKAIRPKVIEPAIIILFPGHKESPISHPFTTFRQYDSPEAFLSAQSYELDEILASRAISNEAASEEMASVSLGTAEGEELVSGASITHPALISGLETRAEIAHIDEPASNAESSPITEGESLNEIGAVDNAGTFPSVFGYYKPRTPPSSDTDGSHVSFNSPIPQPALPTSPPLSPIALPSPPLLPEVEPENDTLKLIEEELAYLEENDKMCPGWSEPPHGLEQALNSGPKKRVVSEEKDKFAEAEHSAQKPKQ</sequence>
<organism evidence="2 3">
    <name type="scientific">Kwoniella dendrophila CBS 6074</name>
    <dbReference type="NCBI Taxonomy" id="1295534"/>
    <lineage>
        <taxon>Eukaryota</taxon>
        <taxon>Fungi</taxon>
        <taxon>Dikarya</taxon>
        <taxon>Basidiomycota</taxon>
        <taxon>Agaricomycotina</taxon>
        <taxon>Tremellomycetes</taxon>
        <taxon>Tremellales</taxon>
        <taxon>Cryptococcaceae</taxon>
        <taxon>Kwoniella</taxon>
    </lineage>
</organism>
<accession>A0AAX4JK62</accession>
<reference evidence="2 3" key="1">
    <citation type="submission" date="2024-01" db="EMBL/GenBank/DDBJ databases">
        <title>Comparative genomics of Cryptococcus and Kwoniella reveals pathogenesis evolution and contrasting modes of karyotype evolution via chromosome fusion or intercentromeric recombination.</title>
        <authorList>
            <person name="Coelho M.A."/>
            <person name="David-Palma M."/>
            <person name="Shea T."/>
            <person name="Bowers K."/>
            <person name="McGinley-Smith S."/>
            <person name="Mohammad A.W."/>
            <person name="Gnirke A."/>
            <person name="Yurkov A.M."/>
            <person name="Nowrousian M."/>
            <person name="Sun S."/>
            <person name="Cuomo C.A."/>
            <person name="Heitman J."/>
        </authorList>
    </citation>
    <scope>NUCLEOTIDE SEQUENCE [LARGE SCALE GENOMIC DNA]</scope>
    <source>
        <strain evidence="2 3">CBS 6074</strain>
    </source>
</reference>
<dbReference type="GeneID" id="91091303"/>
<evidence type="ECO:0000256" key="1">
    <source>
        <dbReference type="SAM" id="MobiDB-lite"/>
    </source>
</evidence>
<evidence type="ECO:0000313" key="2">
    <source>
        <dbReference type="EMBL" id="WWC85765.1"/>
    </source>
</evidence>
<feature type="region of interest" description="Disordered" evidence="1">
    <location>
        <begin position="287"/>
        <end position="336"/>
    </location>
</feature>
<evidence type="ECO:0000313" key="3">
    <source>
        <dbReference type="Proteomes" id="UP001355207"/>
    </source>
</evidence>
<feature type="compositionally biased region" description="Pro residues" evidence="1">
    <location>
        <begin position="310"/>
        <end position="332"/>
    </location>
</feature>
<dbReference type="AlphaFoldDB" id="A0AAX4JK62"/>
<dbReference type="RefSeq" id="XP_066072528.1">
    <property type="nucleotide sequence ID" value="XM_066216431.1"/>
</dbReference>